<dbReference type="STRING" id="1328759.A0A5C2RS97"/>
<feature type="transmembrane region" description="Helical" evidence="2">
    <location>
        <begin position="222"/>
        <end position="242"/>
    </location>
</feature>
<keyword evidence="2" id="KW-0472">Membrane</keyword>
<dbReference type="OrthoDB" id="2745993at2759"/>
<proteinExistence type="predicted"/>
<dbReference type="EMBL" id="ML122305">
    <property type="protein sequence ID" value="RPD54512.1"/>
    <property type="molecule type" value="Genomic_DNA"/>
</dbReference>
<evidence type="ECO:0000313" key="5">
    <source>
        <dbReference type="Proteomes" id="UP000313359"/>
    </source>
</evidence>
<feature type="transmembrane region" description="Helical" evidence="2">
    <location>
        <begin position="248"/>
        <end position="269"/>
    </location>
</feature>
<name>A0A5C2RS97_9APHY</name>
<feature type="transmembrane region" description="Helical" evidence="2">
    <location>
        <begin position="88"/>
        <end position="108"/>
    </location>
</feature>
<dbReference type="Proteomes" id="UP000313359">
    <property type="component" value="Unassembled WGS sequence"/>
</dbReference>
<reference evidence="4" key="1">
    <citation type="journal article" date="2018" name="Genome Biol. Evol.">
        <title>Genomics and development of Lentinus tigrinus, a white-rot wood-decaying mushroom with dimorphic fruiting bodies.</title>
        <authorList>
            <person name="Wu B."/>
            <person name="Xu Z."/>
            <person name="Knudson A."/>
            <person name="Carlson A."/>
            <person name="Chen N."/>
            <person name="Kovaka S."/>
            <person name="LaButti K."/>
            <person name="Lipzen A."/>
            <person name="Pennachio C."/>
            <person name="Riley R."/>
            <person name="Schakwitz W."/>
            <person name="Umezawa K."/>
            <person name="Ohm R.A."/>
            <person name="Grigoriev I.V."/>
            <person name="Nagy L.G."/>
            <person name="Gibbons J."/>
            <person name="Hibbett D."/>
        </authorList>
    </citation>
    <scope>NUCLEOTIDE SEQUENCE [LARGE SCALE GENOMIC DNA]</scope>
    <source>
        <strain evidence="4">ALCF2SS1-6</strain>
    </source>
</reference>
<feature type="region of interest" description="Disordered" evidence="1">
    <location>
        <begin position="324"/>
        <end position="349"/>
    </location>
</feature>
<evidence type="ECO:0000256" key="1">
    <source>
        <dbReference type="SAM" id="MobiDB-lite"/>
    </source>
</evidence>
<evidence type="ECO:0000256" key="2">
    <source>
        <dbReference type="SAM" id="Phobius"/>
    </source>
</evidence>
<keyword evidence="2" id="KW-1133">Transmembrane helix</keyword>
<keyword evidence="5" id="KW-1185">Reference proteome</keyword>
<sequence length="349" mass="38001">MSTTDPGLAAIVADFQSLMIGNDCEIAALAFVVFEYLITFGEEVNFFWRRKFTGATLLFFFNRYLVLLLYTMNISGSASLSKSDKGCALYGLETFALGVIQYVPWAAFSGLRAYALSSRLLGAFVFLLSVVPFAVNLVPYHFGSQSALVPPFGCIAIDSISPEMGRKLTITSRTCLLVSDVLLIAITWYSLGRGRHQNATNPTGISKNGLSLAHVLLRDGTIYFAVLFVLNCLHLVFTMLSLELVFQNGSYLTIFTNPLTAIIVSRFLLNLQAANQQAVAHDSSESHVGSGSGPSDTLVFERVVGSLASESVLVWEGSPQEPGFLSVEGEEVNPVQVHDTRIDEEAKKP</sequence>
<feature type="transmembrane region" description="Helical" evidence="2">
    <location>
        <begin position="170"/>
        <end position="191"/>
    </location>
</feature>
<dbReference type="InterPro" id="IPR045340">
    <property type="entry name" value="DUF6533"/>
</dbReference>
<keyword evidence="2" id="KW-0812">Transmembrane</keyword>
<dbReference type="AlphaFoldDB" id="A0A5C2RS97"/>
<organism evidence="4 5">
    <name type="scientific">Lentinus tigrinus ALCF2SS1-6</name>
    <dbReference type="NCBI Taxonomy" id="1328759"/>
    <lineage>
        <taxon>Eukaryota</taxon>
        <taxon>Fungi</taxon>
        <taxon>Dikarya</taxon>
        <taxon>Basidiomycota</taxon>
        <taxon>Agaricomycotina</taxon>
        <taxon>Agaricomycetes</taxon>
        <taxon>Polyporales</taxon>
        <taxon>Polyporaceae</taxon>
        <taxon>Lentinus</taxon>
    </lineage>
</organism>
<protein>
    <recommendedName>
        <fullName evidence="3">DUF6533 domain-containing protein</fullName>
    </recommendedName>
</protein>
<feature type="domain" description="DUF6533" evidence="3">
    <location>
        <begin position="24"/>
        <end position="68"/>
    </location>
</feature>
<feature type="transmembrane region" description="Helical" evidence="2">
    <location>
        <begin position="120"/>
        <end position="142"/>
    </location>
</feature>
<feature type="transmembrane region" description="Helical" evidence="2">
    <location>
        <begin position="26"/>
        <end position="48"/>
    </location>
</feature>
<feature type="compositionally biased region" description="Basic and acidic residues" evidence="1">
    <location>
        <begin position="338"/>
        <end position="349"/>
    </location>
</feature>
<gene>
    <name evidence="4" type="ORF">L227DRAFT_534611</name>
</gene>
<dbReference type="Pfam" id="PF20151">
    <property type="entry name" value="DUF6533"/>
    <property type="match status" value="1"/>
</dbReference>
<feature type="transmembrane region" description="Helical" evidence="2">
    <location>
        <begin position="55"/>
        <end position="76"/>
    </location>
</feature>
<evidence type="ECO:0000259" key="3">
    <source>
        <dbReference type="Pfam" id="PF20151"/>
    </source>
</evidence>
<accession>A0A5C2RS97</accession>
<evidence type="ECO:0000313" key="4">
    <source>
        <dbReference type="EMBL" id="RPD54512.1"/>
    </source>
</evidence>